<evidence type="ECO:0000256" key="7">
    <source>
        <dbReference type="ARBA" id="ARBA00023163"/>
    </source>
</evidence>
<dbReference type="GO" id="GO:0005634">
    <property type="term" value="C:nucleus"/>
    <property type="evidence" value="ECO:0007669"/>
    <property type="project" value="UniProtKB-SubCell"/>
</dbReference>
<dbReference type="FunFam" id="1.10.10.60:FF:000450">
    <property type="entry name" value="Homeobox protein notochord"/>
    <property type="match status" value="1"/>
</dbReference>
<dbReference type="GO" id="GO:0006614">
    <property type="term" value="P:SRP-dependent cotranslational protein targeting to membrane"/>
    <property type="evidence" value="ECO:0007669"/>
    <property type="project" value="InterPro"/>
</dbReference>
<keyword evidence="8 9" id="KW-0539">Nucleus</keyword>
<dbReference type="GeneID" id="115462134"/>
<dbReference type="CTD" id="344022"/>
<dbReference type="GO" id="GO:0016020">
    <property type="term" value="C:membrane"/>
    <property type="evidence" value="ECO:0007669"/>
    <property type="project" value="InterPro"/>
</dbReference>
<keyword evidence="4" id="KW-0805">Transcription regulation</keyword>
<evidence type="ECO:0000313" key="13">
    <source>
        <dbReference type="Proteomes" id="UP000515156"/>
    </source>
</evidence>
<evidence type="ECO:0000256" key="11">
    <source>
        <dbReference type="SAM" id="MobiDB-lite"/>
    </source>
</evidence>
<evidence type="ECO:0000259" key="12">
    <source>
        <dbReference type="PROSITE" id="PS50071"/>
    </source>
</evidence>
<evidence type="ECO:0000313" key="14">
    <source>
        <dbReference type="RefSeq" id="XP_030048033.1"/>
    </source>
</evidence>
<keyword evidence="7" id="KW-0804">Transcription</keyword>
<dbReference type="PANTHER" id="PTHR24339">
    <property type="entry name" value="HOMEOBOX PROTEIN EMX-RELATED"/>
    <property type="match status" value="1"/>
</dbReference>
<dbReference type="PRINTS" id="PR00031">
    <property type="entry name" value="HTHREPRESSR"/>
</dbReference>
<dbReference type="FunCoup" id="A0A6P7X6E7">
    <property type="interactions" value="193"/>
</dbReference>
<dbReference type="GO" id="GO:0030182">
    <property type="term" value="P:neuron differentiation"/>
    <property type="evidence" value="ECO:0007669"/>
    <property type="project" value="TreeGrafter"/>
</dbReference>
<dbReference type="InterPro" id="IPR001356">
    <property type="entry name" value="HD"/>
</dbReference>
<dbReference type="InterPro" id="IPR009779">
    <property type="entry name" value="SSR3"/>
</dbReference>
<dbReference type="OrthoDB" id="6159439at2759"/>
<dbReference type="GO" id="GO:0007417">
    <property type="term" value="P:central nervous system development"/>
    <property type="evidence" value="ECO:0007669"/>
    <property type="project" value="TreeGrafter"/>
</dbReference>
<evidence type="ECO:0000256" key="8">
    <source>
        <dbReference type="ARBA" id="ARBA00023242"/>
    </source>
</evidence>
<dbReference type="Proteomes" id="UP000515156">
    <property type="component" value="Chromosome 2"/>
</dbReference>
<accession>A0A6P7X6E7</accession>
<dbReference type="InterPro" id="IPR050877">
    <property type="entry name" value="EMX-VAX-Noto_Homeobox_TFs"/>
</dbReference>
<feature type="domain" description="Homeobox" evidence="12">
    <location>
        <begin position="213"/>
        <end position="273"/>
    </location>
</feature>
<gene>
    <name evidence="14" type="primary">NOTO</name>
</gene>
<dbReference type="InParanoid" id="A0A6P7X6E7"/>
<dbReference type="KEGG" id="muo:115462134"/>
<evidence type="ECO:0000256" key="2">
    <source>
        <dbReference type="ARBA" id="ARBA00022473"/>
    </source>
</evidence>
<evidence type="ECO:0000256" key="9">
    <source>
        <dbReference type="PROSITE-ProRule" id="PRU00108"/>
    </source>
</evidence>
<keyword evidence="13" id="KW-1185">Reference proteome</keyword>
<dbReference type="GO" id="GO:0000978">
    <property type="term" value="F:RNA polymerase II cis-regulatory region sequence-specific DNA binding"/>
    <property type="evidence" value="ECO:0007669"/>
    <property type="project" value="TreeGrafter"/>
</dbReference>
<dbReference type="AlphaFoldDB" id="A0A6P7X6E7"/>
<dbReference type="PROSITE" id="PS50071">
    <property type="entry name" value="HOMEOBOX_2"/>
    <property type="match status" value="1"/>
</dbReference>
<dbReference type="CDD" id="cd00086">
    <property type="entry name" value="homeodomain"/>
    <property type="match status" value="1"/>
</dbReference>
<evidence type="ECO:0000256" key="6">
    <source>
        <dbReference type="ARBA" id="ARBA00023155"/>
    </source>
</evidence>
<dbReference type="SMART" id="SM00389">
    <property type="entry name" value="HOX"/>
    <property type="match status" value="1"/>
</dbReference>
<dbReference type="GO" id="GO:0014028">
    <property type="term" value="P:notochord formation"/>
    <property type="evidence" value="ECO:0007669"/>
    <property type="project" value="UniProtKB-ARBA"/>
</dbReference>
<dbReference type="PRINTS" id="PR00024">
    <property type="entry name" value="HOMEOBOX"/>
</dbReference>
<dbReference type="SUPFAM" id="SSF46689">
    <property type="entry name" value="Homeodomain-like"/>
    <property type="match status" value="1"/>
</dbReference>
<dbReference type="Pfam" id="PF07074">
    <property type="entry name" value="TRAP-gamma"/>
    <property type="match status" value="1"/>
</dbReference>
<dbReference type="InterPro" id="IPR020479">
    <property type="entry name" value="HD_metazoa"/>
</dbReference>
<keyword evidence="2" id="KW-0217">Developmental protein</keyword>
<dbReference type="InterPro" id="IPR009057">
    <property type="entry name" value="Homeodomain-like_sf"/>
</dbReference>
<dbReference type="InterPro" id="IPR000047">
    <property type="entry name" value="HTH_motif"/>
</dbReference>
<name>A0A6P7X6E7_9AMPH</name>
<proteinExistence type="predicted"/>
<keyword evidence="3" id="KW-0678">Repressor</keyword>
<evidence type="ECO:0000256" key="10">
    <source>
        <dbReference type="RuleBase" id="RU000682"/>
    </source>
</evidence>
<sequence length="310" mass="34503">MAPKGGNKQQSEEDLLLQDFSRNLSAKSSALFFGNAFIVSAIPICKCLYLHGGLGLADVALAQTSPLRQQRHPPGATSPPPSTMLQSPTLGHLWPDACSRQPNTPQPPKAAFSIDSILSKPAVSRCPSRVPLDPQAWQPQGAPVPMGYSIGFLPYPSVYMYRGRQPPTPQQQQLLWLQRAQCQCSDAKCKQKGLEGSPCKAGPPLPPWRPSACKMKRVRTVFTLDQLEQLEKEFLKQQYMVGTERVDLAAKLNLTETQVKVWFQNRRIKWRKQSLEQKKAKLSQFGVCQTAPSEPTKEPESDEEPIEVET</sequence>
<feature type="compositionally biased region" description="Acidic residues" evidence="11">
    <location>
        <begin position="300"/>
        <end position="310"/>
    </location>
</feature>
<feature type="region of interest" description="Disordered" evidence="11">
    <location>
        <begin position="67"/>
        <end position="90"/>
    </location>
</feature>
<dbReference type="PANTHER" id="PTHR24339:SF67">
    <property type="entry name" value="GNOT1 HOMEODOMAIN PROTEIN-RELATED"/>
    <property type="match status" value="1"/>
</dbReference>
<evidence type="ECO:0000256" key="1">
    <source>
        <dbReference type="ARBA" id="ARBA00004123"/>
    </source>
</evidence>
<keyword evidence="5 9" id="KW-0238">DNA-binding</keyword>
<dbReference type="PROSITE" id="PS00027">
    <property type="entry name" value="HOMEOBOX_1"/>
    <property type="match status" value="1"/>
</dbReference>
<evidence type="ECO:0000256" key="4">
    <source>
        <dbReference type="ARBA" id="ARBA00023015"/>
    </source>
</evidence>
<dbReference type="RefSeq" id="XP_030048033.1">
    <property type="nucleotide sequence ID" value="XM_030192173.1"/>
</dbReference>
<organism evidence="13 14">
    <name type="scientific">Microcaecilia unicolor</name>
    <dbReference type="NCBI Taxonomy" id="1415580"/>
    <lineage>
        <taxon>Eukaryota</taxon>
        <taxon>Metazoa</taxon>
        <taxon>Chordata</taxon>
        <taxon>Craniata</taxon>
        <taxon>Vertebrata</taxon>
        <taxon>Euteleostomi</taxon>
        <taxon>Amphibia</taxon>
        <taxon>Gymnophiona</taxon>
        <taxon>Siphonopidae</taxon>
        <taxon>Microcaecilia</taxon>
    </lineage>
</organism>
<keyword evidence="6 9" id="KW-0371">Homeobox</keyword>
<evidence type="ECO:0000256" key="3">
    <source>
        <dbReference type="ARBA" id="ARBA00022491"/>
    </source>
</evidence>
<dbReference type="InterPro" id="IPR017970">
    <property type="entry name" value="Homeobox_CS"/>
</dbReference>
<feature type="DNA-binding region" description="Homeobox" evidence="9">
    <location>
        <begin position="215"/>
        <end position="274"/>
    </location>
</feature>
<dbReference type="GO" id="GO:0000981">
    <property type="term" value="F:DNA-binding transcription factor activity, RNA polymerase II-specific"/>
    <property type="evidence" value="ECO:0007669"/>
    <property type="project" value="InterPro"/>
</dbReference>
<protein>
    <submittedName>
        <fullName evidence="14">Homeobox protein notochord</fullName>
    </submittedName>
</protein>
<comment type="subcellular location">
    <subcellularLocation>
        <location evidence="1 9 10">Nucleus</location>
    </subcellularLocation>
</comment>
<dbReference type="Pfam" id="PF00046">
    <property type="entry name" value="Homeodomain"/>
    <property type="match status" value="1"/>
</dbReference>
<dbReference type="Gene3D" id="1.10.10.60">
    <property type="entry name" value="Homeodomain-like"/>
    <property type="match status" value="1"/>
</dbReference>
<evidence type="ECO:0000256" key="5">
    <source>
        <dbReference type="ARBA" id="ARBA00023125"/>
    </source>
</evidence>
<feature type="region of interest" description="Disordered" evidence="11">
    <location>
        <begin position="286"/>
        <end position="310"/>
    </location>
</feature>
<reference evidence="14" key="1">
    <citation type="submission" date="2025-08" db="UniProtKB">
        <authorList>
            <consortium name="RefSeq"/>
        </authorList>
    </citation>
    <scope>IDENTIFICATION</scope>
</reference>